<keyword evidence="3" id="KW-0238">DNA-binding</keyword>
<dbReference type="InterPro" id="IPR005119">
    <property type="entry name" value="LysR_subst-bd"/>
</dbReference>
<dbReference type="GO" id="GO:0003677">
    <property type="term" value="F:DNA binding"/>
    <property type="evidence" value="ECO:0007669"/>
    <property type="project" value="UniProtKB-KW"/>
</dbReference>
<dbReference type="PROSITE" id="PS50931">
    <property type="entry name" value="HTH_LYSR"/>
    <property type="match status" value="1"/>
</dbReference>
<dbReference type="InterPro" id="IPR036388">
    <property type="entry name" value="WH-like_DNA-bd_sf"/>
</dbReference>
<dbReference type="Gene3D" id="3.40.190.10">
    <property type="entry name" value="Periplasmic binding protein-like II"/>
    <property type="match status" value="2"/>
</dbReference>
<dbReference type="PANTHER" id="PTHR30346">
    <property type="entry name" value="TRANSCRIPTIONAL DUAL REGULATOR HCAR-RELATED"/>
    <property type="match status" value="1"/>
</dbReference>
<dbReference type="PANTHER" id="PTHR30346:SF0">
    <property type="entry name" value="HCA OPERON TRANSCRIPTIONAL ACTIVATOR HCAR"/>
    <property type="match status" value="1"/>
</dbReference>
<feature type="domain" description="HTH lysR-type" evidence="5">
    <location>
        <begin position="6"/>
        <end position="64"/>
    </location>
</feature>
<evidence type="ECO:0000256" key="2">
    <source>
        <dbReference type="ARBA" id="ARBA00023015"/>
    </source>
</evidence>
<evidence type="ECO:0000313" key="6">
    <source>
        <dbReference type="EMBL" id="NDW47926.1"/>
    </source>
</evidence>
<dbReference type="Gene3D" id="1.10.10.10">
    <property type="entry name" value="Winged helix-like DNA-binding domain superfamily/Winged helix DNA-binding domain"/>
    <property type="match status" value="1"/>
</dbReference>
<dbReference type="GO" id="GO:0003700">
    <property type="term" value="F:DNA-binding transcription factor activity"/>
    <property type="evidence" value="ECO:0007669"/>
    <property type="project" value="InterPro"/>
</dbReference>
<keyword evidence="2" id="KW-0805">Transcription regulation</keyword>
<dbReference type="Pfam" id="PF00126">
    <property type="entry name" value="HTH_1"/>
    <property type="match status" value="1"/>
</dbReference>
<keyword evidence="4" id="KW-0804">Transcription</keyword>
<gene>
    <name evidence="6" type="ORF">G0P99_23520</name>
</gene>
<name>A0A6B2NUV7_9RHOB</name>
<dbReference type="InterPro" id="IPR036390">
    <property type="entry name" value="WH_DNA-bd_sf"/>
</dbReference>
<sequence length="308" mass="32591">MDDLRLSLRLLRAFMVAVDSGSITGAATMLNVAPSAVAAAIDRVEAEFGAALVVRARARGITATPAGRALAARIRPLIEDYSSVMKEGYALGLGLQGTLHIGYYAPVAPAFLPRILQEMANDNPDLRFNLRECDNITAQSGLLDGALDVALFAGDEVLAGVETRPLLDLPPYVLAPRGHAICQRERPEISDLKDVPLVLLDLPVAGAYVRGLLRTAGIVPHIVATASSVEMVRSLVGAGMGLAVLNMRPRTSVSYGGDPLVAVPLAAGTPLHLVSGRAEGAPRRLVQAFQDRLHGWFGLAEAQDLITR</sequence>
<dbReference type="SUPFAM" id="SSF46785">
    <property type="entry name" value="Winged helix' DNA-binding domain"/>
    <property type="match status" value="1"/>
</dbReference>
<dbReference type="SUPFAM" id="SSF53850">
    <property type="entry name" value="Periplasmic binding protein-like II"/>
    <property type="match status" value="1"/>
</dbReference>
<protein>
    <submittedName>
        <fullName evidence="6">LysR family transcriptional regulator</fullName>
    </submittedName>
</protein>
<comment type="similarity">
    <text evidence="1">Belongs to the LysR transcriptional regulatory family.</text>
</comment>
<dbReference type="Pfam" id="PF03466">
    <property type="entry name" value="LysR_substrate"/>
    <property type="match status" value="1"/>
</dbReference>
<dbReference type="InterPro" id="IPR000847">
    <property type="entry name" value="LysR_HTH_N"/>
</dbReference>
<dbReference type="GO" id="GO:0032993">
    <property type="term" value="C:protein-DNA complex"/>
    <property type="evidence" value="ECO:0007669"/>
    <property type="project" value="TreeGrafter"/>
</dbReference>
<evidence type="ECO:0000256" key="4">
    <source>
        <dbReference type="ARBA" id="ARBA00023163"/>
    </source>
</evidence>
<evidence type="ECO:0000256" key="3">
    <source>
        <dbReference type="ARBA" id="ARBA00023125"/>
    </source>
</evidence>
<proteinExistence type="inferred from homology"/>
<comment type="caution">
    <text evidence="6">The sequence shown here is derived from an EMBL/GenBank/DDBJ whole genome shotgun (WGS) entry which is preliminary data.</text>
</comment>
<reference evidence="6" key="1">
    <citation type="submission" date="2020-02" db="EMBL/GenBank/DDBJ databases">
        <title>Delineation of the pyrene-degrading pathway in Roseobacter clade bacteria by genomic analysis.</title>
        <authorList>
            <person name="Zhou H."/>
            <person name="Wang H."/>
        </authorList>
    </citation>
    <scope>NUCLEOTIDE SEQUENCE</scope>
    <source>
        <strain evidence="6">PrR005</strain>
    </source>
</reference>
<evidence type="ECO:0000256" key="1">
    <source>
        <dbReference type="ARBA" id="ARBA00009437"/>
    </source>
</evidence>
<dbReference type="RefSeq" id="WP_164132938.1">
    <property type="nucleotide sequence ID" value="NZ_JAAGOX010000057.1"/>
</dbReference>
<organism evidence="6">
    <name type="scientific">Ruegeria sp. PrR005</name>
    <dbReference type="NCBI Taxonomy" id="2706882"/>
    <lineage>
        <taxon>Bacteria</taxon>
        <taxon>Pseudomonadati</taxon>
        <taxon>Pseudomonadota</taxon>
        <taxon>Alphaproteobacteria</taxon>
        <taxon>Rhodobacterales</taxon>
        <taxon>Roseobacteraceae</taxon>
        <taxon>Ruegeria</taxon>
    </lineage>
</organism>
<dbReference type="EMBL" id="JAAGOX010000057">
    <property type="protein sequence ID" value="NDW47926.1"/>
    <property type="molecule type" value="Genomic_DNA"/>
</dbReference>
<dbReference type="AlphaFoldDB" id="A0A6B2NUV7"/>
<evidence type="ECO:0000259" key="5">
    <source>
        <dbReference type="PROSITE" id="PS50931"/>
    </source>
</evidence>
<accession>A0A6B2NUV7</accession>